<dbReference type="GO" id="GO:0005524">
    <property type="term" value="F:ATP binding"/>
    <property type="evidence" value="ECO:0007669"/>
    <property type="project" value="UniProtKB-UniRule"/>
</dbReference>
<dbReference type="SUPFAM" id="SSF52540">
    <property type="entry name" value="P-loop containing nucleoside triphosphate hydrolases"/>
    <property type="match status" value="1"/>
</dbReference>
<dbReference type="InterPro" id="IPR004504">
    <property type="entry name" value="DNA_repair_RadA"/>
</dbReference>
<proteinExistence type="inferred from homology"/>
<comment type="function">
    <text evidence="11">Plays a role in repairing double-strand DNA breaks, probably involving stabilizing or processing branched DNA or blocked replication forks.</text>
</comment>
<keyword evidence="2 11" id="KW-0547">Nucleotide-binding</keyword>
<organism evidence="15 16">
    <name type="scientific">Desulfatitalea alkaliphila</name>
    <dbReference type="NCBI Taxonomy" id="2929485"/>
    <lineage>
        <taxon>Bacteria</taxon>
        <taxon>Pseudomonadati</taxon>
        <taxon>Thermodesulfobacteriota</taxon>
        <taxon>Desulfobacteria</taxon>
        <taxon>Desulfobacterales</taxon>
        <taxon>Desulfosarcinaceae</taxon>
        <taxon>Desulfatitalea</taxon>
    </lineage>
</organism>
<name>A0AA41R5V5_9BACT</name>
<reference evidence="15" key="1">
    <citation type="submission" date="2022-04" db="EMBL/GenBank/DDBJ databases">
        <title>Desulfatitalea alkaliphila sp. nov., a novel anaerobic sulfate-reducing bacterium isolated from terrestrial mud volcano, Taman Peninsula, Russia.</title>
        <authorList>
            <person name="Khomyakova M.A."/>
            <person name="Merkel A.Y."/>
            <person name="Slobodkin A.I."/>
        </authorList>
    </citation>
    <scope>NUCLEOTIDE SEQUENCE</scope>
    <source>
        <strain evidence="15">M08but</strain>
    </source>
</reference>
<dbReference type="PRINTS" id="PR01874">
    <property type="entry name" value="DNAREPAIRADA"/>
</dbReference>
<dbReference type="Gene3D" id="3.40.50.300">
    <property type="entry name" value="P-loop containing nucleotide triphosphate hydrolases"/>
    <property type="match status" value="1"/>
</dbReference>
<evidence type="ECO:0000256" key="7">
    <source>
        <dbReference type="ARBA" id="ARBA00022840"/>
    </source>
</evidence>
<dbReference type="InterPro" id="IPR014721">
    <property type="entry name" value="Ribsml_uS5_D2-typ_fold_subgr"/>
</dbReference>
<dbReference type="GO" id="GO:0008270">
    <property type="term" value="F:zinc ion binding"/>
    <property type="evidence" value="ECO:0007669"/>
    <property type="project" value="UniProtKB-KW"/>
</dbReference>
<dbReference type="GO" id="GO:0140664">
    <property type="term" value="F:ATP-dependent DNA damage sensor activity"/>
    <property type="evidence" value="ECO:0007669"/>
    <property type="project" value="InterPro"/>
</dbReference>
<gene>
    <name evidence="11 15" type="primary">radA</name>
    <name evidence="15" type="ORF">MRX98_15680</name>
</gene>
<dbReference type="RefSeq" id="WP_246911779.1">
    <property type="nucleotide sequence ID" value="NZ_JALJRB010000020.1"/>
</dbReference>
<dbReference type="Pfam" id="PF18073">
    <property type="entry name" value="Zn_ribbon_LapB"/>
    <property type="match status" value="1"/>
</dbReference>
<comment type="similarity">
    <text evidence="11 13">Belongs to the RecA family. RadA subfamily.</text>
</comment>
<dbReference type="Pfam" id="PF05362">
    <property type="entry name" value="Lon_C"/>
    <property type="match status" value="1"/>
</dbReference>
<dbReference type="InterPro" id="IPR003593">
    <property type="entry name" value="AAA+_ATPase"/>
</dbReference>
<keyword evidence="1 11" id="KW-0479">Metal-binding</keyword>
<comment type="function">
    <text evidence="13">DNA-dependent ATPase involved in processing of recombination intermediates, plays a role in repairing DNA breaks. Stimulates the branch migration of RecA-mediated strand transfer reactions, allowing the 3' invading strand to extend heteroduplex DNA faster. Binds ssDNA in the presence of ADP but not other nucleotides, has ATPase activity that is stimulated by ssDNA and various branched DNA structures, but inhibited by SSB. Does not have RecA's homology-searching function.</text>
</comment>
<dbReference type="FunFam" id="3.40.50.300:FF:000050">
    <property type="entry name" value="DNA repair protein RadA"/>
    <property type="match status" value="1"/>
</dbReference>
<dbReference type="InterPro" id="IPR020588">
    <property type="entry name" value="RecA_ATP-bd"/>
</dbReference>
<evidence type="ECO:0000256" key="9">
    <source>
        <dbReference type="ARBA" id="ARBA00023125"/>
    </source>
</evidence>
<dbReference type="NCBIfam" id="TIGR00416">
    <property type="entry name" value="sms"/>
    <property type="match status" value="1"/>
</dbReference>
<dbReference type="EMBL" id="JALJRB010000020">
    <property type="protein sequence ID" value="MCJ8502023.1"/>
    <property type="molecule type" value="Genomic_DNA"/>
</dbReference>
<evidence type="ECO:0000256" key="5">
    <source>
        <dbReference type="ARBA" id="ARBA00022801"/>
    </source>
</evidence>
<dbReference type="GO" id="GO:0000725">
    <property type="term" value="P:recombinational repair"/>
    <property type="evidence" value="ECO:0007669"/>
    <property type="project" value="UniProtKB-UniRule"/>
</dbReference>
<dbReference type="Pfam" id="PF13481">
    <property type="entry name" value="AAA_25"/>
    <property type="match status" value="1"/>
</dbReference>
<keyword evidence="3 11" id="KW-0227">DNA damage</keyword>
<keyword evidence="6 13" id="KW-0862">Zinc</keyword>
<evidence type="ECO:0000259" key="14">
    <source>
        <dbReference type="PROSITE" id="PS50162"/>
    </source>
</evidence>
<dbReference type="InterPro" id="IPR027417">
    <property type="entry name" value="P-loop_NTPase"/>
</dbReference>
<keyword evidence="4 13" id="KW-0863">Zinc-finger</keyword>
<dbReference type="PANTHER" id="PTHR32472">
    <property type="entry name" value="DNA REPAIR PROTEIN RADA"/>
    <property type="match status" value="1"/>
</dbReference>
<dbReference type="PANTHER" id="PTHR32472:SF10">
    <property type="entry name" value="DNA REPAIR PROTEIN RADA-LIKE PROTEIN"/>
    <property type="match status" value="1"/>
</dbReference>
<keyword evidence="7 11" id="KW-0067">ATP-binding</keyword>
<dbReference type="SUPFAM" id="SSF54211">
    <property type="entry name" value="Ribosomal protein S5 domain 2-like"/>
    <property type="match status" value="1"/>
</dbReference>
<dbReference type="InterPro" id="IPR008269">
    <property type="entry name" value="Lon_proteolytic"/>
</dbReference>
<dbReference type="GO" id="GO:0004252">
    <property type="term" value="F:serine-type endopeptidase activity"/>
    <property type="evidence" value="ECO:0007669"/>
    <property type="project" value="InterPro"/>
</dbReference>
<sequence>MSKRSVKGGKSVFSCQACGFQSPKWLGKCPSCDQWDTFAEEIAAAEHRGGPLRGIDGLQPSVPVPIDAVDVQDQPRLSTRVAELDRVLGGGLVAGSLVLIGGDPGIGKSTLMLQALHGMAARRHKVLYVSGEESVRQLRLRSRRLAAEAPHLFVVAEIDLDAILKMVAEHRPDVLVIDSIQTMYSSDLTSAPGSVGQVRESAMRLMLNAKKTGVPTLLVGHVTKDGSIAGPKILEHMVDTVLYFEGDRNHVFRILRTVKNRFGSTNEIGVFEMQAGGLAEVPNPSAVFLSERPDNAAGSVVTASMEGTRPILVELQALVSSTNLGTARRTVLGLDPQRVSLLVAVMEKKLGLHMVGHDIFMNVAGGVKIDEPAVDLAVLAAIASSFLDKPVTGETLVLGEVGLAGEVRAIGNMAIRLTEAAKMGFHRCLAPRGSLKRLEAPDTIRLVGVRTVAEAMEALF</sequence>
<evidence type="ECO:0000256" key="4">
    <source>
        <dbReference type="ARBA" id="ARBA00022771"/>
    </source>
</evidence>
<dbReference type="HAMAP" id="MF_01498">
    <property type="entry name" value="RadA_bact"/>
    <property type="match status" value="1"/>
</dbReference>
<feature type="short sequence motif" description="RadA KNRFG motif" evidence="11">
    <location>
        <begin position="259"/>
        <end position="263"/>
    </location>
</feature>
<dbReference type="InterPro" id="IPR020568">
    <property type="entry name" value="Ribosomal_Su5_D2-typ_SF"/>
</dbReference>
<accession>A0AA41R5V5</accession>
<feature type="region of interest" description="Lon-protease-like" evidence="11">
    <location>
        <begin position="358"/>
        <end position="460"/>
    </location>
</feature>
<evidence type="ECO:0000256" key="10">
    <source>
        <dbReference type="ARBA" id="ARBA00023204"/>
    </source>
</evidence>
<dbReference type="AlphaFoldDB" id="A0AA41R5V5"/>
<protein>
    <recommendedName>
        <fullName evidence="11 12">DNA repair protein RadA</fullName>
    </recommendedName>
</protein>
<dbReference type="GO" id="GO:0006508">
    <property type="term" value="P:proteolysis"/>
    <property type="evidence" value="ECO:0007669"/>
    <property type="project" value="InterPro"/>
</dbReference>
<keyword evidence="16" id="KW-1185">Reference proteome</keyword>
<feature type="domain" description="RecA family profile 1" evidence="14">
    <location>
        <begin position="73"/>
        <end position="222"/>
    </location>
</feature>
<comment type="domain">
    <text evidence="11">The middle region has homology to RecA with ATPase motifs including the RadA KNRFG motif, while the C-terminus is homologous to Lon protease.</text>
</comment>
<evidence type="ECO:0000313" key="15">
    <source>
        <dbReference type="EMBL" id="MCJ8502023.1"/>
    </source>
</evidence>
<evidence type="ECO:0000256" key="3">
    <source>
        <dbReference type="ARBA" id="ARBA00022763"/>
    </source>
</evidence>
<evidence type="ECO:0000256" key="11">
    <source>
        <dbReference type="HAMAP-Rule" id="MF_01498"/>
    </source>
</evidence>
<dbReference type="CDD" id="cd01121">
    <property type="entry name" value="RadA_SMS_N"/>
    <property type="match status" value="1"/>
</dbReference>
<evidence type="ECO:0000313" key="16">
    <source>
        <dbReference type="Proteomes" id="UP001165427"/>
    </source>
</evidence>
<dbReference type="Gene3D" id="3.30.230.10">
    <property type="match status" value="1"/>
</dbReference>
<keyword evidence="10 11" id="KW-0234">DNA repair</keyword>
<dbReference type="Proteomes" id="UP001165427">
    <property type="component" value="Unassembled WGS sequence"/>
</dbReference>
<evidence type="ECO:0000256" key="6">
    <source>
        <dbReference type="ARBA" id="ARBA00022833"/>
    </source>
</evidence>
<evidence type="ECO:0000256" key="8">
    <source>
        <dbReference type="ARBA" id="ARBA00023016"/>
    </source>
</evidence>
<evidence type="ECO:0000256" key="2">
    <source>
        <dbReference type="ARBA" id="ARBA00022741"/>
    </source>
</evidence>
<dbReference type="GO" id="GO:0003684">
    <property type="term" value="F:damaged DNA binding"/>
    <property type="evidence" value="ECO:0007669"/>
    <property type="project" value="InterPro"/>
</dbReference>
<dbReference type="InterPro" id="IPR041166">
    <property type="entry name" value="Rubredoxin_2"/>
</dbReference>
<dbReference type="SMART" id="SM00382">
    <property type="entry name" value="AAA"/>
    <property type="match status" value="1"/>
</dbReference>
<evidence type="ECO:0000256" key="13">
    <source>
        <dbReference type="RuleBase" id="RU003555"/>
    </source>
</evidence>
<feature type="binding site" evidence="11">
    <location>
        <begin position="102"/>
        <end position="109"/>
    </location>
    <ligand>
        <name>ATP</name>
        <dbReference type="ChEBI" id="CHEBI:30616"/>
    </ligand>
</feature>
<evidence type="ECO:0000256" key="1">
    <source>
        <dbReference type="ARBA" id="ARBA00022723"/>
    </source>
</evidence>
<dbReference type="GO" id="GO:0005829">
    <property type="term" value="C:cytosol"/>
    <property type="evidence" value="ECO:0007669"/>
    <property type="project" value="TreeGrafter"/>
</dbReference>
<keyword evidence="8 11" id="KW-0346">Stress response</keyword>
<evidence type="ECO:0000256" key="12">
    <source>
        <dbReference type="NCBIfam" id="TIGR00416"/>
    </source>
</evidence>
<comment type="caution">
    <text evidence="15">The sequence shown here is derived from an EMBL/GenBank/DDBJ whole genome shotgun (WGS) entry which is preliminary data.</text>
</comment>
<keyword evidence="5" id="KW-0378">Hydrolase</keyword>
<dbReference type="GO" id="GO:0004176">
    <property type="term" value="F:ATP-dependent peptidase activity"/>
    <property type="evidence" value="ECO:0007669"/>
    <property type="project" value="InterPro"/>
</dbReference>
<keyword evidence="9 11" id="KW-0238">DNA-binding</keyword>
<dbReference type="PROSITE" id="PS50162">
    <property type="entry name" value="RECA_2"/>
    <property type="match status" value="1"/>
</dbReference>